<gene>
    <name evidence="3" type="ORF">MJAP1_002811</name>
</gene>
<feature type="region of interest" description="Disordered" evidence="2">
    <location>
        <begin position="255"/>
        <end position="374"/>
    </location>
</feature>
<dbReference type="AlphaFoldDB" id="A0AAF0F2Y6"/>
<reference evidence="3" key="1">
    <citation type="submission" date="2023-03" db="EMBL/GenBank/DDBJ databases">
        <title>Mating type loci evolution in Malassezia.</title>
        <authorList>
            <person name="Coelho M.A."/>
        </authorList>
    </citation>
    <scope>NUCLEOTIDE SEQUENCE</scope>
    <source>
        <strain evidence="3">CBS 9431</strain>
    </source>
</reference>
<keyword evidence="4" id="KW-1185">Reference proteome</keyword>
<name>A0AAF0F2Y6_9BASI</name>
<keyword evidence="1" id="KW-0175">Coiled coil</keyword>
<feature type="compositionally biased region" description="Low complexity" evidence="2">
    <location>
        <begin position="313"/>
        <end position="331"/>
    </location>
</feature>
<evidence type="ECO:0000313" key="3">
    <source>
        <dbReference type="EMBL" id="WFD39830.1"/>
    </source>
</evidence>
<sequence length="449" mass="49473">MLRSASGRARVVRAPRASREEDEEPSSPVGLPGEDEDALNNEFIASFDQTKFLRELDAYTASYVQNAPKEVQPELVLPSLDALAQLPTDAPTEIPVEFYGQVIQILTFVLGSNPPMLAESVQTPRHEAQWDPPDSNELTAADWATMHNVVTLIMEHFGSANRAPSTRVSEQELTRLLQKLMAKQQENTQRQIHALRALPTPPSFAYTPGYSDQAHFADLVFPDEEDDDDPDFQPLHAPSESAWTQAMRDLVATPLAVGDGPISPAKATRARKRAEAEERGAGPLSSGASPMPLHTPRPSGTSAMHGPSPSGVSSALPNPLAPLPDLDASLPMSLGEPLAPLEPASPKPRKRGRRAIYTAEESAERRRERNRQHMYNRRHGVTAKPLPPALPPPPAEQDTLVYEAENKFLRAEIERLRAENARLRGREEMRQYAARMGLPDLPPVEEEGW</sequence>
<feature type="coiled-coil region" evidence="1">
    <location>
        <begin position="399"/>
        <end position="426"/>
    </location>
</feature>
<dbReference type="EMBL" id="CP119962">
    <property type="protein sequence ID" value="WFD39830.1"/>
    <property type="molecule type" value="Genomic_DNA"/>
</dbReference>
<feature type="region of interest" description="Disordered" evidence="2">
    <location>
        <begin position="1"/>
        <end position="37"/>
    </location>
</feature>
<protein>
    <submittedName>
        <fullName evidence="3">Uncharacterized protein</fullName>
    </submittedName>
</protein>
<organism evidence="3 4">
    <name type="scientific">Malassezia japonica</name>
    <dbReference type="NCBI Taxonomy" id="223818"/>
    <lineage>
        <taxon>Eukaryota</taxon>
        <taxon>Fungi</taxon>
        <taxon>Dikarya</taxon>
        <taxon>Basidiomycota</taxon>
        <taxon>Ustilaginomycotina</taxon>
        <taxon>Malasseziomycetes</taxon>
        <taxon>Malasseziales</taxon>
        <taxon>Malasseziaceae</taxon>
        <taxon>Malassezia</taxon>
    </lineage>
</organism>
<dbReference type="GeneID" id="85226462"/>
<feature type="compositionally biased region" description="Low complexity" evidence="2">
    <location>
        <begin position="1"/>
        <end position="15"/>
    </location>
</feature>
<evidence type="ECO:0000256" key="2">
    <source>
        <dbReference type="SAM" id="MobiDB-lite"/>
    </source>
</evidence>
<evidence type="ECO:0000256" key="1">
    <source>
        <dbReference type="SAM" id="Coils"/>
    </source>
</evidence>
<dbReference type="RefSeq" id="XP_060122727.1">
    <property type="nucleotide sequence ID" value="XM_060266744.1"/>
</dbReference>
<proteinExistence type="predicted"/>
<dbReference type="Proteomes" id="UP001217754">
    <property type="component" value="Chromosome 5"/>
</dbReference>
<accession>A0AAF0F2Y6</accession>
<evidence type="ECO:0000313" key="4">
    <source>
        <dbReference type="Proteomes" id="UP001217754"/>
    </source>
</evidence>